<evidence type="ECO:0000313" key="1">
    <source>
        <dbReference type="EMBL" id="MDO9713372.1"/>
    </source>
</evidence>
<proteinExistence type="predicted"/>
<sequence length="185" mass="19541">MDILPQHRAAEHVDSLAEARAEMRQMAALLAQTRAEVIGLAPPPGAPPRLGEANDTLDMVVIETERAAFEIMRQAERMQAAAVRLDDTAGPEYAADAAAVNEAATAIVMACIFQDITGQRIRKVIGALREVEARVARLIELLGIAPDEVQSVQQGVEAVGDPLLNGPSSPEQGGLGQGAVDDLFA</sequence>
<evidence type="ECO:0000313" key="2">
    <source>
        <dbReference type="Proteomes" id="UP001243009"/>
    </source>
</evidence>
<dbReference type="EC" id="3.6.1.-" evidence="1"/>
<dbReference type="Proteomes" id="UP001243009">
    <property type="component" value="Unassembled WGS sequence"/>
</dbReference>
<comment type="caution">
    <text evidence="1">The sequence shown here is derived from an EMBL/GenBank/DDBJ whole genome shotgun (WGS) entry which is preliminary data.</text>
</comment>
<dbReference type="Gene3D" id="1.10.287.500">
    <property type="entry name" value="Helix hairpin bin"/>
    <property type="match status" value="1"/>
</dbReference>
<keyword evidence="1" id="KW-0378">Hydrolase</keyword>
<name>A0ABT9EAY5_9PROT</name>
<dbReference type="SUPFAM" id="SSF75708">
    <property type="entry name" value="Chemotaxis phosphatase CheZ"/>
    <property type="match status" value="1"/>
</dbReference>
<dbReference type="Pfam" id="PF04344">
    <property type="entry name" value="CheZ"/>
    <property type="match status" value="1"/>
</dbReference>
<keyword evidence="2" id="KW-1185">Reference proteome</keyword>
<dbReference type="RefSeq" id="WP_305108230.1">
    <property type="nucleotide sequence ID" value="NZ_JAUTWS010000085.1"/>
</dbReference>
<dbReference type="GO" id="GO:0016787">
    <property type="term" value="F:hydrolase activity"/>
    <property type="evidence" value="ECO:0007669"/>
    <property type="project" value="UniProtKB-KW"/>
</dbReference>
<organism evidence="1 2">
    <name type="scientific">Paracraurococcus lichenis</name>
    <dbReference type="NCBI Taxonomy" id="3064888"/>
    <lineage>
        <taxon>Bacteria</taxon>
        <taxon>Pseudomonadati</taxon>
        <taxon>Pseudomonadota</taxon>
        <taxon>Alphaproteobacteria</taxon>
        <taxon>Acetobacterales</taxon>
        <taxon>Roseomonadaceae</taxon>
        <taxon>Paracraurococcus</taxon>
    </lineage>
</organism>
<dbReference type="InterPro" id="IPR007439">
    <property type="entry name" value="Chemotax_Pase_CheZ"/>
</dbReference>
<protein>
    <submittedName>
        <fullName evidence="1">Protein phosphatase CheZ</fullName>
        <ecNumber evidence="1">3.6.1.-</ecNumber>
    </submittedName>
</protein>
<reference evidence="1 2" key="1">
    <citation type="submission" date="2023-08" db="EMBL/GenBank/DDBJ databases">
        <title>The draft genome sequence of Paracraurococcus sp. LOR1-02.</title>
        <authorList>
            <person name="Kingkaew E."/>
            <person name="Tanasupawat S."/>
        </authorList>
    </citation>
    <scope>NUCLEOTIDE SEQUENCE [LARGE SCALE GENOMIC DNA]</scope>
    <source>
        <strain evidence="1 2">LOR1-02</strain>
    </source>
</reference>
<gene>
    <name evidence="1" type="ORF">Q7A36_33900</name>
</gene>
<accession>A0ABT9EAY5</accession>
<dbReference type="EMBL" id="JAUTWS010000085">
    <property type="protein sequence ID" value="MDO9713372.1"/>
    <property type="molecule type" value="Genomic_DNA"/>
</dbReference>